<organism evidence="1">
    <name type="scientific">Woronichinia naegeliana WA131</name>
    <dbReference type="NCBI Taxonomy" id="2824559"/>
    <lineage>
        <taxon>Bacteria</taxon>
        <taxon>Bacillati</taxon>
        <taxon>Cyanobacteriota</taxon>
        <taxon>Cyanophyceae</taxon>
        <taxon>Synechococcales</taxon>
        <taxon>Coelosphaeriaceae</taxon>
        <taxon>Woronichinia</taxon>
    </lineage>
</organism>
<gene>
    <name evidence="1" type="ORF">KA717_16735</name>
</gene>
<proteinExistence type="predicted"/>
<sequence length="223" mass="26960">MNLYFLVEGVTEIILYRTWLKYLLPNFQQVKFHDQVTQNCYYIIGDYGFPGILDDGIHKALDNIQSSQKYDYLILCVDADEESVQERQDYIYQFLEKKKIDLTSIPLKIFVQNRCIETWLLGNRKLFDSRQPLEKPLIDYTNYYDVSRYDPELLGKYNQDYYAEFHEIYLKAIFNAKGLKYTKTRPRDAQEKHYFEQLLKRIDQEPEHLQTFRDFISFCEKLK</sequence>
<dbReference type="KEGG" id="wna:KA717_16735"/>
<evidence type="ECO:0000313" key="1">
    <source>
        <dbReference type="EMBL" id="UXE64030.1"/>
    </source>
</evidence>
<accession>A0A977Q025</accession>
<dbReference type="AlphaFoldDB" id="A0A977Q025"/>
<name>A0A977Q025_9CYAN</name>
<dbReference type="EMBL" id="CP073041">
    <property type="protein sequence ID" value="UXE64030.1"/>
    <property type="molecule type" value="Genomic_DNA"/>
</dbReference>
<reference evidence="1" key="1">
    <citation type="submission" date="2021-04" db="EMBL/GenBank/DDBJ databases">
        <title>Genome sequence of Woronichinia naegeliana from Washington state freshwater lake bloom.</title>
        <authorList>
            <person name="Dreher T.W."/>
        </authorList>
    </citation>
    <scope>NUCLEOTIDE SEQUENCE</scope>
    <source>
        <strain evidence="1">WA131</strain>
    </source>
</reference>
<evidence type="ECO:0008006" key="2">
    <source>
        <dbReference type="Google" id="ProtNLM"/>
    </source>
</evidence>
<protein>
    <recommendedName>
        <fullName evidence="2">DUF4276 family protein</fullName>
    </recommendedName>
</protein>
<dbReference type="Proteomes" id="UP001065613">
    <property type="component" value="Chromosome"/>
</dbReference>